<proteinExistence type="predicted"/>
<dbReference type="InterPro" id="IPR013525">
    <property type="entry name" value="ABC2_TM"/>
</dbReference>
<reference evidence="11" key="2">
    <citation type="submission" date="2020-06" db="EMBL/GenBank/DDBJ databases">
        <authorList>
            <person name="Ji K."/>
            <person name="Li J."/>
        </authorList>
    </citation>
    <scope>NUCLEOTIDE SEQUENCE</scope>
    <source>
        <strain evidence="11">JKM2019</strain>
        <tissue evidence="11">Whole body</tissue>
    </source>
</reference>
<name>A0A922I271_DERFA</name>
<dbReference type="Proteomes" id="UP000828236">
    <property type="component" value="Unassembled WGS sequence"/>
</dbReference>
<dbReference type="PROSITE" id="PS51012">
    <property type="entry name" value="ABC_TM2"/>
    <property type="match status" value="1"/>
</dbReference>
<keyword evidence="13" id="KW-1185">Reference proteome</keyword>
<dbReference type="AlphaFoldDB" id="A0A922I271"/>
<comment type="subcellular location">
    <subcellularLocation>
        <location evidence="1">Membrane</location>
        <topology evidence="1">Multi-pass membrane protein</topology>
    </subcellularLocation>
</comment>
<feature type="domain" description="ABC transmembrane type-2" evidence="10">
    <location>
        <begin position="538"/>
        <end position="767"/>
    </location>
</feature>
<evidence type="ECO:0000259" key="10">
    <source>
        <dbReference type="PROSITE" id="PS51012"/>
    </source>
</evidence>
<dbReference type="Proteomes" id="UP000790347">
    <property type="component" value="Unassembled WGS sequence"/>
</dbReference>
<evidence type="ECO:0000313" key="13">
    <source>
        <dbReference type="Proteomes" id="UP000790347"/>
    </source>
</evidence>
<evidence type="ECO:0000256" key="7">
    <source>
        <dbReference type="SAM" id="MobiDB-lite"/>
    </source>
</evidence>
<dbReference type="Pfam" id="PF00005">
    <property type="entry name" value="ABC_tran"/>
    <property type="match status" value="1"/>
</dbReference>
<keyword evidence="6 8" id="KW-0472">Membrane</keyword>
<feature type="compositionally biased region" description="Low complexity" evidence="7">
    <location>
        <begin position="328"/>
        <end position="344"/>
    </location>
</feature>
<feature type="transmembrane region" description="Helical" evidence="8">
    <location>
        <begin position="653"/>
        <end position="677"/>
    </location>
</feature>
<dbReference type="EMBL" id="SDOV01000001">
    <property type="protein sequence ID" value="KAH7644930.1"/>
    <property type="molecule type" value="Genomic_DNA"/>
</dbReference>
<dbReference type="GO" id="GO:0140359">
    <property type="term" value="F:ABC-type transporter activity"/>
    <property type="evidence" value="ECO:0007669"/>
    <property type="project" value="InterPro"/>
</dbReference>
<dbReference type="PANTHER" id="PTHR43038">
    <property type="entry name" value="ATP-BINDING CASSETTE, SUB-FAMILY H, MEMBER 1"/>
    <property type="match status" value="1"/>
</dbReference>
<evidence type="ECO:0000313" key="12">
    <source>
        <dbReference type="EMBL" id="KAH9520636.1"/>
    </source>
</evidence>
<evidence type="ECO:0000256" key="6">
    <source>
        <dbReference type="ARBA" id="ARBA00023136"/>
    </source>
</evidence>
<accession>A0A922I271</accession>
<feature type="transmembrane region" description="Helical" evidence="8">
    <location>
        <begin position="617"/>
        <end position="641"/>
    </location>
</feature>
<dbReference type="SMART" id="SM00382">
    <property type="entry name" value="AAA"/>
    <property type="match status" value="1"/>
</dbReference>
<keyword evidence="2 8" id="KW-0812">Transmembrane</keyword>
<dbReference type="Gene3D" id="3.40.50.300">
    <property type="entry name" value="P-loop containing nucleotide triphosphate hydrolases"/>
    <property type="match status" value="1"/>
</dbReference>
<comment type="caution">
    <text evidence="12">The sequence shown here is derived from an EMBL/GenBank/DDBJ whole genome shotgun (WGS) entry which is preliminary data.</text>
</comment>
<evidence type="ECO:0000256" key="8">
    <source>
        <dbReference type="SAM" id="Phobius"/>
    </source>
</evidence>
<dbReference type="OrthoDB" id="10255969at2759"/>
<dbReference type="PANTHER" id="PTHR43038:SF3">
    <property type="entry name" value="ABC TRANSPORTER G FAMILY MEMBER 20 ISOFORM X1"/>
    <property type="match status" value="1"/>
</dbReference>
<dbReference type="CDD" id="cd03230">
    <property type="entry name" value="ABC_DR_subfamily_A"/>
    <property type="match status" value="1"/>
</dbReference>
<feature type="domain" description="ABC transporter" evidence="9">
    <location>
        <begin position="56"/>
        <end position="290"/>
    </location>
</feature>
<dbReference type="GO" id="GO:0005524">
    <property type="term" value="F:ATP binding"/>
    <property type="evidence" value="ECO:0007669"/>
    <property type="project" value="UniProtKB-KW"/>
</dbReference>
<keyword evidence="4" id="KW-0067">ATP-binding</keyword>
<reference evidence="12" key="4">
    <citation type="journal article" date="2022" name="Res Sq">
        <title>Comparative Genomics Reveals Insights into the Divergent Evolution of Astigmatic Mites and Household Pest Adaptations.</title>
        <authorList>
            <person name="Xiong Q."/>
            <person name="Wan A.T.-Y."/>
            <person name="Liu X.-Y."/>
            <person name="Fung C.S.-H."/>
            <person name="Xiao X."/>
            <person name="Malainual N."/>
            <person name="Hou J."/>
            <person name="Wang L."/>
            <person name="Wang M."/>
            <person name="Yang K."/>
            <person name="Cui Y."/>
            <person name="Leung E."/>
            <person name="Nong W."/>
            <person name="Shin S.-K."/>
            <person name="Au S."/>
            <person name="Jeong K.Y."/>
            <person name="Chew F.T."/>
            <person name="Hui J."/>
            <person name="Leung T.F."/>
            <person name="Tungtrongchitr A."/>
            <person name="Zhong N."/>
            <person name="Liu Z."/>
            <person name="Tsui S."/>
        </authorList>
    </citation>
    <scope>NUCLEOTIDE SEQUENCE</scope>
    <source>
        <strain evidence="12">Derf</strain>
        <tissue evidence="12">Whole organism</tissue>
    </source>
</reference>
<evidence type="ECO:0000256" key="2">
    <source>
        <dbReference type="ARBA" id="ARBA00022692"/>
    </source>
</evidence>
<evidence type="ECO:0000256" key="4">
    <source>
        <dbReference type="ARBA" id="ARBA00022840"/>
    </source>
</evidence>
<gene>
    <name evidence="12" type="ORF">DERF_004336</name>
    <name evidence="11" type="ORF">HUG17_0468</name>
</gene>
<dbReference type="PROSITE" id="PS00211">
    <property type="entry name" value="ABC_TRANSPORTER_1"/>
    <property type="match status" value="1"/>
</dbReference>
<dbReference type="InterPro" id="IPR027417">
    <property type="entry name" value="P-loop_NTPase"/>
</dbReference>
<evidence type="ECO:0000256" key="5">
    <source>
        <dbReference type="ARBA" id="ARBA00022989"/>
    </source>
</evidence>
<dbReference type="SUPFAM" id="SSF52540">
    <property type="entry name" value="P-loop containing nucleoside triphosphate hydrolases"/>
    <property type="match status" value="1"/>
</dbReference>
<evidence type="ECO:0000313" key="11">
    <source>
        <dbReference type="EMBL" id="KAH7644930.1"/>
    </source>
</evidence>
<organism evidence="12 13">
    <name type="scientific">Dermatophagoides farinae</name>
    <name type="common">American house dust mite</name>
    <dbReference type="NCBI Taxonomy" id="6954"/>
    <lineage>
        <taxon>Eukaryota</taxon>
        <taxon>Metazoa</taxon>
        <taxon>Ecdysozoa</taxon>
        <taxon>Arthropoda</taxon>
        <taxon>Chelicerata</taxon>
        <taxon>Arachnida</taxon>
        <taxon>Acari</taxon>
        <taxon>Acariformes</taxon>
        <taxon>Sarcoptiformes</taxon>
        <taxon>Astigmata</taxon>
        <taxon>Psoroptidia</taxon>
        <taxon>Analgoidea</taxon>
        <taxon>Pyroglyphidae</taxon>
        <taxon>Dermatophagoidinae</taxon>
        <taxon>Dermatophagoides</taxon>
    </lineage>
</organism>
<dbReference type="InterPro" id="IPR047817">
    <property type="entry name" value="ABC2_TM_bact-type"/>
</dbReference>
<keyword evidence="3" id="KW-0547">Nucleotide-binding</keyword>
<reference evidence="12" key="1">
    <citation type="submission" date="2013-05" db="EMBL/GenBank/DDBJ databases">
        <authorList>
            <person name="Yim A.K.Y."/>
            <person name="Chan T.F."/>
            <person name="Ji K.M."/>
            <person name="Liu X.Y."/>
            <person name="Zhou J.W."/>
            <person name="Li R.Q."/>
            <person name="Yang K.Y."/>
            <person name="Li J."/>
            <person name="Li M."/>
            <person name="Law P.T.W."/>
            <person name="Wu Y.L."/>
            <person name="Cai Z.L."/>
            <person name="Qin H."/>
            <person name="Bao Y."/>
            <person name="Leung R.K.K."/>
            <person name="Ng P.K.S."/>
            <person name="Zou J."/>
            <person name="Zhong X.J."/>
            <person name="Ran P.X."/>
            <person name="Zhong N.S."/>
            <person name="Liu Z.G."/>
            <person name="Tsui S.K.W."/>
        </authorList>
    </citation>
    <scope>NUCLEOTIDE SEQUENCE</scope>
    <source>
        <strain evidence="12">Derf</strain>
        <tissue evidence="12">Whole organism</tissue>
    </source>
</reference>
<dbReference type="InterPro" id="IPR017871">
    <property type="entry name" value="ABC_transporter-like_CS"/>
</dbReference>
<feature type="region of interest" description="Disordered" evidence="7">
    <location>
        <begin position="302"/>
        <end position="346"/>
    </location>
</feature>
<evidence type="ECO:0000256" key="1">
    <source>
        <dbReference type="ARBA" id="ARBA00004141"/>
    </source>
</evidence>
<keyword evidence="5 8" id="KW-1133">Transmembrane helix</keyword>
<dbReference type="GO" id="GO:0016020">
    <property type="term" value="C:membrane"/>
    <property type="evidence" value="ECO:0007669"/>
    <property type="project" value="UniProtKB-SubCell"/>
</dbReference>
<protein>
    <submittedName>
        <fullName evidence="11">Abc transporter sub-family g-like protein</fullName>
    </submittedName>
</protein>
<feature type="transmembrane region" description="Helical" evidence="8">
    <location>
        <begin position="573"/>
        <end position="597"/>
    </location>
</feature>
<feature type="transmembrane region" description="Helical" evidence="8">
    <location>
        <begin position="743"/>
        <end position="764"/>
    </location>
</feature>
<dbReference type="EMBL" id="ASGP02000002">
    <property type="protein sequence ID" value="KAH9520636.1"/>
    <property type="molecule type" value="Genomic_DNA"/>
</dbReference>
<evidence type="ECO:0000259" key="9">
    <source>
        <dbReference type="PROSITE" id="PS50893"/>
    </source>
</evidence>
<reference evidence="11" key="3">
    <citation type="journal article" date="2021" name="World Allergy Organ. J.">
        <title>Chromosome-level assembly of Dermatophagoides farinae genome and transcriptome reveals two novel allergens Der f 37 and Der f 39.</title>
        <authorList>
            <person name="Chen J."/>
            <person name="Cai Z."/>
            <person name="Fan D."/>
            <person name="Hu J."/>
            <person name="Hou Y."/>
            <person name="He Y."/>
            <person name="Zhang Z."/>
            <person name="Zhao Z."/>
            <person name="Gao P."/>
            <person name="Hu W."/>
            <person name="Sun J."/>
            <person name="Li J."/>
            <person name="Ji K."/>
        </authorList>
    </citation>
    <scope>NUCLEOTIDE SEQUENCE</scope>
    <source>
        <strain evidence="11">JKM2019</strain>
    </source>
</reference>
<dbReference type="InterPro" id="IPR003593">
    <property type="entry name" value="AAA+_ATPase"/>
</dbReference>
<dbReference type="InterPro" id="IPR003439">
    <property type="entry name" value="ABC_transporter-like_ATP-bd"/>
</dbReference>
<sequence length="769" mass="86485">MATSSEQQQHTNPSSEIIIDKDPSMDTVLTLPANNESPTINSDTCNEVFGSCNLAIQVEQVRLSYRKGTKLTPVLNDLNMIVPIGSIFGLLGPSGCGKTSLIRCILNCLKPDSGSIRVFGKKPGSKESNIPGMDVGYMPQDITLFDDLSIRETLEYFATLYQMPAFMTTKRIDFLIEFLDLPESSRRVSALSGGQQRRVSLATALIHRPPLLILDEPTVGVDPLLRQSIWQHLTELSQSERLTVLITTHYIEEARGANQVALMRNGQILVQQQPNILLQQYHLETLEDVFLKLCNDRHLSMDDSEIDDNGETTSTSHEDDPNWNDSCSNGNAIDSNDNSSGISSLAKSKQMAKSNDELFDGYESKRSMYSYWRKNVSIKNQAFYVKQTMAIIRKNTISLLRSPGNLLFQFLLPTIIVILFCACIGRNINNIPVAVYNGDWQSKVTVDILRELDPVSINQIHCRTAEQALQAVRDGHASSAITIYENFTESLHDRLLLMGNVDEETLNRSTIQIFPDMSNQIIALTVYEKVIDTFQMVARKYLHQMGSSPALIEFPINFSTPIYGSHQSTFTEFMAPGVILSIAFLAAIPLTAMVLVVERKRGLIERTTVAGVTNFQFILSHLITQFFVLLVQVVLLMICVFPIYKIPYHGEFLFIFLLTLMQSFCGMSFGLFVSSVAADELTATMLALGSFYPNLLLSGTVWPIKAMDDYMRYFSYLLPQTIPIESMRYMISRGWGPDRFEVQLGFIVTTTWIILFTLAASFLFKFRRI</sequence>
<evidence type="ECO:0000256" key="3">
    <source>
        <dbReference type="ARBA" id="ARBA00022741"/>
    </source>
</evidence>
<feature type="transmembrane region" description="Helical" evidence="8">
    <location>
        <begin position="683"/>
        <end position="702"/>
    </location>
</feature>
<dbReference type="GO" id="GO:0016887">
    <property type="term" value="F:ATP hydrolysis activity"/>
    <property type="evidence" value="ECO:0007669"/>
    <property type="project" value="InterPro"/>
</dbReference>
<dbReference type="Gene3D" id="3.40.1710.10">
    <property type="entry name" value="abc type-2 transporter like domain"/>
    <property type="match status" value="1"/>
</dbReference>
<dbReference type="Pfam" id="PF12698">
    <property type="entry name" value="ABC2_membrane_3"/>
    <property type="match status" value="1"/>
</dbReference>
<dbReference type="PROSITE" id="PS50893">
    <property type="entry name" value="ABC_TRANSPORTER_2"/>
    <property type="match status" value="1"/>
</dbReference>